<evidence type="ECO:0000256" key="5">
    <source>
        <dbReference type="ARBA" id="ARBA00022741"/>
    </source>
</evidence>
<dbReference type="GO" id="GO:0005524">
    <property type="term" value="F:ATP binding"/>
    <property type="evidence" value="ECO:0007669"/>
    <property type="project" value="UniProtKB-UniRule"/>
</dbReference>
<feature type="region of interest" description="Disordered" evidence="9">
    <location>
        <begin position="257"/>
        <end position="283"/>
    </location>
</feature>
<dbReference type="Pfam" id="PF00069">
    <property type="entry name" value="Pkinase"/>
    <property type="match status" value="1"/>
</dbReference>
<dbReference type="Gene3D" id="3.90.810.10">
    <property type="entry name" value="CRIB domain"/>
    <property type="match status" value="1"/>
</dbReference>
<dbReference type="PANTHER" id="PTHR45832:SF8">
    <property type="entry name" value="PROTEIN KINASE DOMAIN-CONTAINING PROTEIN"/>
    <property type="match status" value="1"/>
</dbReference>
<evidence type="ECO:0000256" key="7">
    <source>
        <dbReference type="ARBA" id="ARBA00022842"/>
    </source>
</evidence>
<dbReference type="Gene3D" id="1.10.510.10">
    <property type="entry name" value="Transferase(Phosphotransferase) domain 1"/>
    <property type="match status" value="1"/>
</dbReference>
<dbReference type="InterPro" id="IPR051931">
    <property type="entry name" value="PAK3-like"/>
</dbReference>
<evidence type="ECO:0000256" key="9">
    <source>
        <dbReference type="SAM" id="MobiDB-lite"/>
    </source>
</evidence>
<feature type="region of interest" description="Disordered" evidence="9">
    <location>
        <begin position="306"/>
        <end position="359"/>
    </location>
</feature>
<dbReference type="PROSITE" id="PS50011">
    <property type="entry name" value="PROTEIN_KINASE_DOM"/>
    <property type="match status" value="1"/>
</dbReference>
<feature type="binding site" evidence="8">
    <location>
        <position position="432"/>
    </location>
    <ligand>
        <name>ATP</name>
        <dbReference type="ChEBI" id="CHEBI:30616"/>
    </ligand>
</feature>
<evidence type="ECO:0000256" key="8">
    <source>
        <dbReference type="PROSITE-ProRule" id="PRU10141"/>
    </source>
</evidence>
<keyword evidence="4" id="KW-0479">Metal-binding</keyword>
<dbReference type="EMBL" id="CAJOBA010004396">
    <property type="protein sequence ID" value="CAF3711846.1"/>
    <property type="molecule type" value="Genomic_DNA"/>
</dbReference>
<dbReference type="SUPFAM" id="SSF56112">
    <property type="entry name" value="Protein kinase-like (PK-like)"/>
    <property type="match status" value="1"/>
</dbReference>
<feature type="domain" description="Protein kinase" evidence="10">
    <location>
        <begin position="402"/>
        <end position="670"/>
    </location>
</feature>
<dbReference type="InterPro" id="IPR011009">
    <property type="entry name" value="Kinase-like_dom_sf"/>
</dbReference>
<dbReference type="EC" id="2.7.11.1" evidence="2"/>
<evidence type="ECO:0000256" key="4">
    <source>
        <dbReference type="ARBA" id="ARBA00022723"/>
    </source>
</evidence>
<accession>A0A8S2DNI8</accession>
<dbReference type="GO" id="GO:0046872">
    <property type="term" value="F:metal ion binding"/>
    <property type="evidence" value="ECO:0007669"/>
    <property type="project" value="UniProtKB-KW"/>
</dbReference>
<evidence type="ECO:0000313" key="12">
    <source>
        <dbReference type="EMBL" id="CAF3711846.1"/>
    </source>
</evidence>
<dbReference type="Gene3D" id="3.30.200.20">
    <property type="entry name" value="Phosphorylase Kinase, domain 1"/>
    <property type="match status" value="1"/>
</dbReference>
<dbReference type="PROSITE" id="PS00107">
    <property type="entry name" value="PROTEIN_KINASE_ATP"/>
    <property type="match status" value="1"/>
</dbReference>
<proteinExistence type="predicted"/>
<evidence type="ECO:0000313" key="13">
    <source>
        <dbReference type="Proteomes" id="UP000677228"/>
    </source>
</evidence>
<dbReference type="InterPro" id="IPR017441">
    <property type="entry name" value="Protein_kinase_ATP_BS"/>
</dbReference>
<reference evidence="11" key="1">
    <citation type="submission" date="2021-02" db="EMBL/GenBank/DDBJ databases">
        <authorList>
            <person name="Nowell W R."/>
        </authorList>
    </citation>
    <scope>NUCLEOTIDE SEQUENCE</scope>
</reference>
<evidence type="ECO:0000259" key="10">
    <source>
        <dbReference type="PROSITE" id="PS50011"/>
    </source>
</evidence>
<feature type="compositionally biased region" description="Polar residues" evidence="9">
    <location>
        <begin position="320"/>
        <end position="335"/>
    </location>
</feature>
<keyword evidence="6 8" id="KW-0067">ATP-binding</keyword>
<dbReference type="Pfam" id="PF00786">
    <property type="entry name" value="PBD"/>
    <property type="match status" value="1"/>
</dbReference>
<sequence length="692" mass="78670">MGTRSEKSLTALPFYYVKLFQLSILVLHEAAPIQSYYLRNCNSIKECKIAAGLLRQTNMVFKRKKKLEISMPKDFQHKLHTHFDKDSNTLINLPPQWTSILNNDEIGAVAAVAAATQVIRTHQQQQRYQHFERPKPWVEDPCKLTPTALENLKLQTIVRGGGQQQHASNQSNVDRSNTLRHTSPLHSNNNFQFQQQQLNHVLPPLRPKSVDDLQNPHHRPFDYESENVSNMMIYRQQQYLTTGRNAHLDKLYNLKPTLSPTTHTLDYPPQQRQPKKPPTTNNYQNDLIQQQQQQQDFVDGPQTITAIPDYGRLHDGLSPATRNNYNVQQSSSSELHQPAKKQQHTYQNGVNGKQIGNGQAATTVPLVTTTRDKNDGTAKLSHEGFLNALQLVVSKQDPRLMYDHFVKIGEGSTAIVCIASDIYYKKQVAIKKMNILKQQRRELLFNEVVIMRDYKHKNIVEMYGSYLVDNELWVVMEYLEGGALTELITPLQTSLSSHLAVDSMIQPRMNEQQIATVCKSVLEALEFLHLNGVIHRDIKSDSILLASDGTVKLSDFGFCAQVLQTQVSKRKSLVGTPYWMSPEVIQRTPYGTEVDIWSLGIMVIEMVDGEPPYFNEAPLTAMRRIRDMPPPKLKNHHKASSRLQGFLERTLVRDPLLRATATELLAHPFLCLAGNSSCLQPLMGSSKTKFSQ</sequence>
<evidence type="ECO:0000256" key="1">
    <source>
        <dbReference type="ARBA" id="ARBA00001946"/>
    </source>
</evidence>
<name>A0A8S2DNI8_9BILA</name>
<dbReference type="PANTHER" id="PTHR45832">
    <property type="entry name" value="SERINE/THREONINE-PROTEIN KINASE SAMKA-RELATED-RELATED"/>
    <property type="match status" value="1"/>
</dbReference>
<organism evidence="11 13">
    <name type="scientific">Didymodactylos carnosus</name>
    <dbReference type="NCBI Taxonomy" id="1234261"/>
    <lineage>
        <taxon>Eukaryota</taxon>
        <taxon>Metazoa</taxon>
        <taxon>Spiralia</taxon>
        <taxon>Gnathifera</taxon>
        <taxon>Rotifera</taxon>
        <taxon>Eurotatoria</taxon>
        <taxon>Bdelloidea</taxon>
        <taxon>Philodinida</taxon>
        <taxon>Philodinidae</taxon>
        <taxon>Didymodactylos</taxon>
    </lineage>
</organism>
<dbReference type="GO" id="GO:0004674">
    <property type="term" value="F:protein serine/threonine kinase activity"/>
    <property type="evidence" value="ECO:0007669"/>
    <property type="project" value="UniProtKB-EC"/>
</dbReference>
<dbReference type="Proteomes" id="UP000677228">
    <property type="component" value="Unassembled WGS sequence"/>
</dbReference>
<dbReference type="InterPro" id="IPR036936">
    <property type="entry name" value="CRIB_dom_sf"/>
</dbReference>
<comment type="cofactor">
    <cofactor evidence="1">
        <name>Mg(2+)</name>
        <dbReference type="ChEBI" id="CHEBI:18420"/>
    </cofactor>
</comment>
<protein>
    <recommendedName>
        <fullName evidence="2">non-specific serine/threonine protein kinase</fullName>
        <ecNumber evidence="2">2.7.11.1</ecNumber>
    </recommendedName>
</protein>
<comment type="caution">
    <text evidence="11">The sequence shown here is derived from an EMBL/GenBank/DDBJ whole genome shotgun (WGS) entry which is preliminary data.</text>
</comment>
<evidence type="ECO:0000256" key="6">
    <source>
        <dbReference type="ARBA" id="ARBA00022840"/>
    </source>
</evidence>
<dbReference type="AlphaFoldDB" id="A0A8S2DNI8"/>
<dbReference type="FunFam" id="1.10.510.10:FF:000768">
    <property type="entry name" value="Non-specific serine/threonine protein kinase"/>
    <property type="match status" value="1"/>
</dbReference>
<keyword evidence="5 8" id="KW-0547">Nucleotide-binding</keyword>
<feature type="compositionally biased region" description="Polar residues" evidence="9">
    <location>
        <begin position="344"/>
        <end position="359"/>
    </location>
</feature>
<evidence type="ECO:0000256" key="3">
    <source>
        <dbReference type="ARBA" id="ARBA00022679"/>
    </source>
</evidence>
<dbReference type="InterPro" id="IPR000095">
    <property type="entry name" value="CRIB_dom"/>
</dbReference>
<dbReference type="InterPro" id="IPR000719">
    <property type="entry name" value="Prot_kinase_dom"/>
</dbReference>
<dbReference type="SMART" id="SM00285">
    <property type="entry name" value="PBD"/>
    <property type="match status" value="1"/>
</dbReference>
<dbReference type="Proteomes" id="UP000682733">
    <property type="component" value="Unassembled WGS sequence"/>
</dbReference>
<dbReference type="FunFam" id="3.30.200.20:FF:000705">
    <property type="entry name" value="Non-specific serine/threonine protein kinase"/>
    <property type="match status" value="1"/>
</dbReference>
<dbReference type="EMBL" id="CAJNOK010004392">
    <property type="protein sequence ID" value="CAF0936175.1"/>
    <property type="molecule type" value="Genomic_DNA"/>
</dbReference>
<keyword evidence="7" id="KW-0460">Magnesium</keyword>
<evidence type="ECO:0000313" key="11">
    <source>
        <dbReference type="EMBL" id="CAF0936175.1"/>
    </source>
</evidence>
<evidence type="ECO:0000256" key="2">
    <source>
        <dbReference type="ARBA" id="ARBA00012513"/>
    </source>
</evidence>
<gene>
    <name evidence="11" type="ORF">OVA965_LOCUS11394</name>
    <name evidence="12" type="ORF">TMI583_LOCUS11395</name>
</gene>
<keyword evidence="3" id="KW-0808">Transferase</keyword>